<dbReference type="NCBIfam" id="NF045510">
    <property type="entry name" value="4Cys_prefix_kin"/>
    <property type="match status" value="1"/>
</dbReference>
<dbReference type="AlphaFoldDB" id="A0AAE3KSE4"/>
<evidence type="ECO:0000256" key="6">
    <source>
        <dbReference type="ARBA" id="ARBA00022840"/>
    </source>
</evidence>
<dbReference type="Pfam" id="PF00069">
    <property type="entry name" value="Pkinase"/>
    <property type="match status" value="1"/>
</dbReference>
<organism evidence="10 11">
    <name type="scientific">Limnofasciculus baicalensis BBK-W-15</name>
    <dbReference type="NCBI Taxonomy" id="2699891"/>
    <lineage>
        <taxon>Bacteria</taxon>
        <taxon>Bacillati</taxon>
        <taxon>Cyanobacteriota</taxon>
        <taxon>Cyanophyceae</taxon>
        <taxon>Coleofasciculales</taxon>
        <taxon>Coleofasciculaceae</taxon>
        <taxon>Limnofasciculus</taxon>
        <taxon>Limnofasciculus baicalensis</taxon>
    </lineage>
</organism>
<evidence type="ECO:0000256" key="8">
    <source>
        <dbReference type="ARBA" id="ARBA00048679"/>
    </source>
</evidence>
<dbReference type="PROSITE" id="PS50011">
    <property type="entry name" value="PROTEIN_KINASE_DOM"/>
    <property type="match status" value="1"/>
</dbReference>
<dbReference type="CDD" id="cd14014">
    <property type="entry name" value="STKc_PknB_like"/>
    <property type="match status" value="1"/>
</dbReference>
<keyword evidence="11" id="KW-1185">Reference proteome</keyword>
<reference evidence="10" key="1">
    <citation type="submission" date="2022-06" db="EMBL/GenBank/DDBJ databases">
        <title>New cyanobacteria of genus Symplocastrum in benthos of Lake Baikal.</title>
        <authorList>
            <person name="Sorokovikova E."/>
            <person name="Tikhonova I."/>
            <person name="Krasnopeev A."/>
            <person name="Evseev P."/>
            <person name="Gladkikh A."/>
            <person name="Belykh O."/>
        </authorList>
    </citation>
    <scope>NUCLEOTIDE SEQUENCE</scope>
    <source>
        <strain evidence="10">BBK-W-15</strain>
    </source>
</reference>
<accession>A0AAE3KSE4</accession>
<dbReference type="EMBL" id="JAMZMM010000654">
    <property type="protein sequence ID" value="MCP2732553.1"/>
    <property type="molecule type" value="Genomic_DNA"/>
</dbReference>
<evidence type="ECO:0000313" key="10">
    <source>
        <dbReference type="EMBL" id="MCP2732553.1"/>
    </source>
</evidence>
<dbReference type="InterPro" id="IPR008271">
    <property type="entry name" value="Ser/Thr_kinase_AS"/>
</dbReference>
<keyword evidence="2 10" id="KW-0723">Serine/threonine-protein kinase</keyword>
<dbReference type="GO" id="GO:0005524">
    <property type="term" value="F:ATP binding"/>
    <property type="evidence" value="ECO:0007669"/>
    <property type="project" value="UniProtKB-KW"/>
</dbReference>
<evidence type="ECO:0000256" key="4">
    <source>
        <dbReference type="ARBA" id="ARBA00022741"/>
    </source>
</evidence>
<feature type="non-terminal residue" evidence="10">
    <location>
        <position position="302"/>
    </location>
</feature>
<keyword evidence="3" id="KW-0808">Transferase</keyword>
<dbReference type="Gene3D" id="1.10.510.10">
    <property type="entry name" value="Transferase(Phosphotransferase) domain 1"/>
    <property type="match status" value="1"/>
</dbReference>
<dbReference type="GO" id="GO:0004674">
    <property type="term" value="F:protein serine/threonine kinase activity"/>
    <property type="evidence" value="ECO:0007669"/>
    <property type="project" value="UniProtKB-KW"/>
</dbReference>
<dbReference type="PROSITE" id="PS00108">
    <property type="entry name" value="PROTEIN_KINASE_ST"/>
    <property type="match status" value="1"/>
</dbReference>
<comment type="catalytic activity">
    <reaction evidence="8">
        <text>L-seryl-[protein] + ATP = O-phospho-L-seryl-[protein] + ADP + H(+)</text>
        <dbReference type="Rhea" id="RHEA:17989"/>
        <dbReference type="Rhea" id="RHEA-COMP:9863"/>
        <dbReference type="Rhea" id="RHEA-COMP:11604"/>
        <dbReference type="ChEBI" id="CHEBI:15378"/>
        <dbReference type="ChEBI" id="CHEBI:29999"/>
        <dbReference type="ChEBI" id="CHEBI:30616"/>
        <dbReference type="ChEBI" id="CHEBI:83421"/>
        <dbReference type="ChEBI" id="CHEBI:456216"/>
        <dbReference type="EC" id="2.7.11.1"/>
    </reaction>
</comment>
<dbReference type="Gene3D" id="3.30.200.20">
    <property type="entry name" value="Phosphorylase Kinase, domain 1"/>
    <property type="match status" value="1"/>
</dbReference>
<sequence>MSLCINPDCSQPQNTDNQIFCSTCGSEILLEGRYRVTRPLGAGGFGKTFEVLDRNIPKVLKVLINNDAKYVELFQREAQVLSRLNHPGIPKVDPDGYFTVFPRQSSEPLYCIVMEKIEGMNLEEYLQQRDNRPINQRLALDWLKKITEILDTVHSQNFFHRDIKPSNIMLKPDGVLVLIDFGTAREATGTYLAKMAENERLTLVQSLGYSPIEQLHGYPVFQSDFFALGCTFIYLLTGQHPFSLYDLDGDGYVWRDRASHISPLILDRIDHLTTRRYKDRPPNTQAILAKLQEIELILYPPK</sequence>
<evidence type="ECO:0000256" key="3">
    <source>
        <dbReference type="ARBA" id="ARBA00022679"/>
    </source>
</evidence>
<dbReference type="SUPFAM" id="SSF56112">
    <property type="entry name" value="Protein kinase-like (PK-like)"/>
    <property type="match status" value="1"/>
</dbReference>
<evidence type="ECO:0000256" key="5">
    <source>
        <dbReference type="ARBA" id="ARBA00022777"/>
    </source>
</evidence>
<dbReference type="SMART" id="SM00220">
    <property type="entry name" value="S_TKc"/>
    <property type="match status" value="1"/>
</dbReference>
<evidence type="ECO:0000256" key="7">
    <source>
        <dbReference type="ARBA" id="ARBA00047899"/>
    </source>
</evidence>
<comment type="catalytic activity">
    <reaction evidence="7">
        <text>L-threonyl-[protein] + ATP = O-phospho-L-threonyl-[protein] + ADP + H(+)</text>
        <dbReference type="Rhea" id="RHEA:46608"/>
        <dbReference type="Rhea" id="RHEA-COMP:11060"/>
        <dbReference type="Rhea" id="RHEA-COMP:11605"/>
        <dbReference type="ChEBI" id="CHEBI:15378"/>
        <dbReference type="ChEBI" id="CHEBI:30013"/>
        <dbReference type="ChEBI" id="CHEBI:30616"/>
        <dbReference type="ChEBI" id="CHEBI:61977"/>
        <dbReference type="ChEBI" id="CHEBI:456216"/>
        <dbReference type="EC" id="2.7.11.1"/>
    </reaction>
</comment>
<dbReference type="EC" id="2.7.11.1" evidence="1"/>
<dbReference type="PANTHER" id="PTHR24363">
    <property type="entry name" value="SERINE/THREONINE PROTEIN KINASE"/>
    <property type="match status" value="1"/>
</dbReference>
<dbReference type="InterPro" id="IPR011009">
    <property type="entry name" value="Kinase-like_dom_sf"/>
</dbReference>
<feature type="domain" description="Protein kinase" evidence="9">
    <location>
        <begin position="34"/>
        <end position="298"/>
    </location>
</feature>
<keyword evidence="5 10" id="KW-0418">Kinase</keyword>
<evidence type="ECO:0000256" key="2">
    <source>
        <dbReference type="ARBA" id="ARBA00022527"/>
    </source>
</evidence>
<name>A0AAE3KSE4_9CYAN</name>
<dbReference type="PANTHER" id="PTHR24363:SF0">
    <property type="entry name" value="SERINE_THREONINE KINASE LIKE DOMAIN CONTAINING 1"/>
    <property type="match status" value="1"/>
</dbReference>
<evidence type="ECO:0000313" key="11">
    <source>
        <dbReference type="Proteomes" id="UP001204953"/>
    </source>
</evidence>
<dbReference type="InterPro" id="IPR000719">
    <property type="entry name" value="Prot_kinase_dom"/>
</dbReference>
<protein>
    <recommendedName>
        <fullName evidence="1">non-specific serine/threonine protein kinase</fullName>
        <ecNumber evidence="1">2.7.11.1</ecNumber>
    </recommendedName>
</protein>
<keyword evidence="6" id="KW-0067">ATP-binding</keyword>
<proteinExistence type="predicted"/>
<dbReference type="RefSeq" id="WP_254015260.1">
    <property type="nucleotide sequence ID" value="NZ_JAMZMM010000654.1"/>
</dbReference>
<keyword evidence="4" id="KW-0547">Nucleotide-binding</keyword>
<dbReference type="Proteomes" id="UP001204953">
    <property type="component" value="Unassembled WGS sequence"/>
</dbReference>
<evidence type="ECO:0000256" key="1">
    <source>
        <dbReference type="ARBA" id="ARBA00012513"/>
    </source>
</evidence>
<comment type="caution">
    <text evidence="10">The sequence shown here is derived from an EMBL/GenBank/DDBJ whole genome shotgun (WGS) entry which is preliminary data.</text>
</comment>
<evidence type="ECO:0000259" key="9">
    <source>
        <dbReference type="PROSITE" id="PS50011"/>
    </source>
</evidence>
<gene>
    <name evidence="10" type="ORF">NJ959_29415</name>
</gene>